<dbReference type="Proteomes" id="UP001054945">
    <property type="component" value="Unassembled WGS sequence"/>
</dbReference>
<evidence type="ECO:0000256" key="1">
    <source>
        <dbReference type="SAM" id="MobiDB-lite"/>
    </source>
</evidence>
<dbReference type="EMBL" id="BPLR01017679">
    <property type="protein sequence ID" value="GIY93580.1"/>
    <property type="molecule type" value="Genomic_DNA"/>
</dbReference>
<dbReference type="AlphaFoldDB" id="A0AAV4XEW9"/>
<reference evidence="2 3" key="1">
    <citation type="submission" date="2021-06" db="EMBL/GenBank/DDBJ databases">
        <title>Caerostris extrusa draft genome.</title>
        <authorList>
            <person name="Kono N."/>
            <person name="Arakawa K."/>
        </authorList>
    </citation>
    <scope>NUCLEOTIDE SEQUENCE [LARGE SCALE GENOMIC DNA]</scope>
</reference>
<comment type="caution">
    <text evidence="2">The sequence shown here is derived from an EMBL/GenBank/DDBJ whole genome shotgun (WGS) entry which is preliminary data.</text>
</comment>
<organism evidence="2 3">
    <name type="scientific">Caerostris extrusa</name>
    <name type="common">Bark spider</name>
    <name type="synonym">Caerostris bankana</name>
    <dbReference type="NCBI Taxonomy" id="172846"/>
    <lineage>
        <taxon>Eukaryota</taxon>
        <taxon>Metazoa</taxon>
        <taxon>Ecdysozoa</taxon>
        <taxon>Arthropoda</taxon>
        <taxon>Chelicerata</taxon>
        <taxon>Arachnida</taxon>
        <taxon>Araneae</taxon>
        <taxon>Araneomorphae</taxon>
        <taxon>Entelegynae</taxon>
        <taxon>Araneoidea</taxon>
        <taxon>Araneidae</taxon>
        <taxon>Caerostris</taxon>
    </lineage>
</organism>
<evidence type="ECO:0000313" key="3">
    <source>
        <dbReference type="Proteomes" id="UP001054945"/>
    </source>
</evidence>
<evidence type="ECO:0000313" key="2">
    <source>
        <dbReference type="EMBL" id="GIY93580.1"/>
    </source>
</evidence>
<gene>
    <name evidence="2" type="ORF">CEXT_597091</name>
</gene>
<accession>A0AAV4XEW9</accession>
<protein>
    <submittedName>
        <fullName evidence="2">Uncharacterized protein</fullName>
    </submittedName>
</protein>
<proteinExistence type="predicted"/>
<feature type="region of interest" description="Disordered" evidence="1">
    <location>
        <begin position="1"/>
        <end position="33"/>
    </location>
</feature>
<sequence>MSRSIHSTSRRSENTGGHILQAERLRLTTRPASEPSRTLRSLVTVPRDRQLIVLSFLLVCSNHPPLFHCCLEHQILLSRGRFAKTSRSRADHSPRLLILITRSSFSRN</sequence>
<keyword evidence="3" id="KW-1185">Reference proteome</keyword>
<name>A0AAV4XEW9_CAEEX</name>